<keyword evidence="3" id="KW-1185">Reference proteome</keyword>
<evidence type="ECO:0000313" key="3">
    <source>
        <dbReference type="Proteomes" id="UP001139089"/>
    </source>
</evidence>
<dbReference type="Pfam" id="PF04972">
    <property type="entry name" value="BON"/>
    <property type="match status" value="1"/>
</dbReference>
<dbReference type="InterPro" id="IPR007055">
    <property type="entry name" value="BON_dom"/>
</dbReference>
<dbReference type="PROSITE" id="PS50914">
    <property type="entry name" value="BON"/>
    <property type="match status" value="1"/>
</dbReference>
<gene>
    <name evidence="2" type="ORF">LRX75_01775</name>
</gene>
<name>A0A9X1NPR1_9HYPH</name>
<proteinExistence type="predicted"/>
<accession>A0A9X1NPR1</accession>
<comment type="caution">
    <text evidence="2">The sequence shown here is derived from an EMBL/GenBank/DDBJ whole genome shotgun (WGS) entry which is preliminary data.</text>
</comment>
<reference evidence="2" key="1">
    <citation type="submission" date="2021-12" db="EMBL/GenBank/DDBJ databases">
        <authorList>
            <person name="Li Y."/>
        </authorList>
    </citation>
    <scope>NUCLEOTIDE SEQUENCE</scope>
    <source>
        <strain evidence="2">DKSPLA3</strain>
    </source>
</reference>
<dbReference type="EMBL" id="JAJOZR010000001">
    <property type="protein sequence ID" value="MCD7107759.1"/>
    <property type="molecule type" value="Genomic_DNA"/>
</dbReference>
<dbReference type="Proteomes" id="UP001139089">
    <property type="component" value="Unassembled WGS sequence"/>
</dbReference>
<dbReference type="AlphaFoldDB" id="A0A9X1NPR1"/>
<organism evidence="2 3">
    <name type="scientific">Rhizobium quercicola</name>
    <dbReference type="NCBI Taxonomy" id="2901226"/>
    <lineage>
        <taxon>Bacteria</taxon>
        <taxon>Pseudomonadati</taxon>
        <taxon>Pseudomonadota</taxon>
        <taxon>Alphaproteobacteria</taxon>
        <taxon>Hyphomicrobiales</taxon>
        <taxon>Rhizobiaceae</taxon>
        <taxon>Rhizobium/Agrobacterium group</taxon>
        <taxon>Rhizobium</taxon>
    </lineage>
</organism>
<evidence type="ECO:0000259" key="1">
    <source>
        <dbReference type="PROSITE" id="PS50914"/>
    </source>
</evidence>
<sequence length="86" mass="9026">MLFPVLSSTALTPDMASTQATIACVLAYTYGLEDCRIAVEVTEERVLLSGTAPSREAIDMAIGIAADLSSRRVISDVEIVPPAAPC</sequence>
<protein>
    <submittedName>
        <fullName evidence="2">BON domain-containing protein</fullName>
    </submittedName>
</protein>
<evidence type="ECO:0000313" key="2">
    <source>
        <dbReference type="EMBL" id="MCD7107759.1"/>
    </source>
</evidence>
<dbReference type="RefSeq" id="WP_231811481.1">
    <property type="nucleotide sequence ID" value="NZ_JAJOZR010000001.1"/>
</dbReference>
<feature type="domain" description="BON" evidence="1">
    <location>
        <begin position="14"/>
        <end position="82"/>
    </location>
</feature>